<feature type="domain" description="NodB homology" evidence="2">
    <location>
        <begin position="199"/>
        <end position="254"/>
    </location>
</feature>
<dbReference type="SUPFAM" id="SSF88713">
    <property type="entry name" value="Glycoside hydrolase/deacetylase"/>
    <property type="match status" value="1"/>
</dbReference>
<evidence type="ECO:0000313" key="4">
    <source>
        <dbReference type="Proteomes" id="UP000192790"/>
    </source>
</evidence>
<dbReference type="EMBL" id="FWXW01000003">
    <property type="protein sequence ID" value="SMC57838.1"/>
    <property type="molecule type" value="Genomic_DNA"/>
</dbReference>
<sequence length="375" mass="41191">MKRILVFGMVLVLLISVIPRVNAVNDVYFTAVNDAFLDLNDETMPFWSGGLSYVPCTVFSGTNLGVFYAQNTTEKTLTLYNIKKTLTFEMNSGTCYDQDGATYSYRTITRNGKAYIPISFVCSFFDLTYSYIKSDLSPIIRIKNSKAVLSDSIFADAAAQLMQYRLNQYMSTQPSPEISSPVVTPTPTPSGGSGKENVRVYLAFDGCPTASTEAILDKLDEYGYKAIFFFSPDQLDGADDLIRRIVGSGHSIGLSGSEDSTAQALLDGFEEGNRRLRETGCLQTRIVSVPNLTSEQYQLLTQNGYCCWSWSINAEYDGATSKSTAINAMSKISKAGTAWVRLADGEITAGAMTRLLSALKEDGYSVRPVSEAEYR</sequence>
<name>A0A1W2AC63_9FIRM</name>
<dbReference type="InterPro" id="IPR002509">
    <property type="entry name" value="NODB_dom"/>
</dbReference>
<dbReference type="Proteomes" id="UP000192790">
    <property type="component" value="Unassembled WGS sequence"/>
</dbReference>
<evidence type="ECO:0000256" key="1">
    <source>
        <dbReference type="SAM" id="MobiDB-lite"/>
    </source>
</evidence>
<dbReference type="AlphaFoldDB" id="A0A1W2AC63"/>
<reference evidence="3 4" key="1">
    <citation type="submission" date="2017-04" db="EMBL/GenBank/DDBJ databases">
        <authorList>
            <person name="Afonso C.L."/>
            <person name="Miller P.J."/>
            <person name="Scott M.A."/>
            <person name="Spackman E."/>
            <person name="Goraichik I."/>
            <person name="Dimitrov K.M."/>
            <person name="Suarez D.L."/>
            <person name="Swayne D.E."/>
        </authorList>
    </citation>
    <scope>NUCLEOTIDE SEQUENCE [LARGE SCALE GENOMIC DNA]</scope>
    <source>
        <strain evidence="3 4">DSM 12816</strain>
    </source>
</reference>
<protein>
    <submittedName>
        <fullName evidence="3">Peptidoglycan/xylan/chitin deacetylase, PgdA/CDA1 family</fullName>
    </submittedName>
</protein>
<dbReference type="Gene3D" id="3.20.20.370">
    <property type="entry name" value="Glycoside hydrolase/deacetylase"/>
    <property type="match status" value="1"/>
</dbReference>
<dbReference type="GO" id="GO:0016810">
    <property type="term" value="F:hydrolase activity, acting on carbon-nitrogen (but not peptide) bonds"/>
    <property type="evidence" value="ECO:0007669"/>
    <property type="project" value="InterPro"/>
</dbReference>
<evidence type="ECO:0000313" key="3">
    <source>
        <dbReference type="EMBL" id="SMC57838.1"/>
    </source>
</evidence>
<dbReference type="STRING" id="1122930.SAMN02745168_1691"/>
<accession>A0A1W2AC63</accession>
<dbReference type="Pfam" id="PF01522">
    <property type="entry name" value="Polysacc_deac_1"/>
    <property type="match status" value="1"/>
</dbReference>
<feature type="region of interest" description="Disordered" evidence="1">
    <location>
        <begin position="173"/>
        <end position="192"/>
    </location>
</feature>
<dbReference type="OrthoDB" id="1846583at2"/>
<evidence type="ECO:0000259" key="2">
    <source>
        <dbReference type="Pfam" id="PF01522"/>
    </source>
</evidence>
<dbReference type="GO" id="GO:0005975">
    <property type="term" value="P:carbohydrate metabolic process"/>
    <property type="evidence" value="ECO:0007669"/>
    <property type="project" value="InterPro"/>
</dbReference>
<proteinExistence type="predicted"/>
<gene>
    <name evidence="3" type="ORF">SAMN02745168_1691</name>
</gene>
<keyword evidence="4" id="KW-1185">Reference proteome</keyword>
<dbReference type="RefSeq" id="WP_159448047.1">
    <property type="nucleotide sequence ID" value="NZ_FWXW01000003.1"/>
</dbReference>
<organism evidence="3 4">
    <name type="scientific">Papillibacter cinnamivorans DSM 12816</name>
    <dbReference type="NCBI Taxonomy" id="1122930"/>
    <lineage>
        <taxon>Bacteria</taxon>
        <taxon>Bacillati</taxon>
        <taxon>Bacillota</taxon>
        <taxon>Clostridia</taxon>
        <taxon>Eubacteriales</taxon>
        <taxon>Oscillospiraceae</taxon>
        <taxon>Papillibacter</taxon>
    </lineage>
</organism>
<dbReference type="InterPro" id="IPR011330">
    <property type="entry name" value="Glyco_hydro/deAcase_b/a-brl"/>
</dbReference>